<evidence type="ECO:0000256" key="1">
    <source>
        <dbReference type="SAM" id="Phobius"/>
    </source>
</evidence>
<keyword evidence="1" id="KW-0812">Transmembrane</keyword>
<accession>A0A7X5QKB9</accession>
<proteinExistence type="predicted"/>
<dbReference type="AlphaFoldDB" id="A0A7X5QKB9"/>
<name>A0A7X5QKB9_9GAMM</name>
<keyword evidence="3" id="KW-1185">Reference proteome</keyword>
<organism evidence="2 3">
    <name type="scientific">Photorhabdus stackebrandtii</name>
    <dbReference type="NCBI Taxonomy" id="1123042"/>
    <lineage>
        <taxon>Bacteria</taxon>
        <taxon>Pseudomonadati</taxon>
        <taxon>Pseudomonadota</taxon>
        <taxon>Gammaproteobacteria</taxon>
        <taxon>Enterobacterales</taxon>
        <taxon>Morganellaceae</taxon>
        <taxon>Photorhabdus</taxon>
    </lineage>
</organism>
<gene>
    <name evidence="2" type="ORF">C5470_05330</name>
</gene>
<protein>
    <submittedName>
        <fullName evidence="2">Uncharacterized protein</fullName>
    </submittedName>
</protein>
<sequence length="92" mass="10514">MGDLHSNGFWSNDPYLKAVFQPLAYSCIAFNQARGAAVQGPFIYCCKLDINLLDILIFLSILGDVFSTLILLNKVHLLIKWFYLINKYGHFQ</sequence>
<keyword evidence="1" id="KW-1133">Transmembrane helix</keyword>
<dbReference type="Proteomes" id="UP000547931">
    <property type="component" value="Unassembled WGS sequence"/>
</dbReference>
<evidence type="ECO:0000313" key="3">
    <source>
        <dbReference type="Proteomes" id="UP000547931"/>
    </source>
</evidence>
<reference evidence="2 3" key="1">
    <citation type="submission" date="2018-02" db="EMBL/GenBank/DDBJ databases">
        <authorList>
            <person name="Machado R.A."/>
        </authorList>
    </citation>
    <scope>NUCLEOTIDE SEQUENCE [LARGE SCALE GENOMIC DNA]</scope>
    <source>
        <strain evidence="2 3">DSM 23271</strain>
    </source>
</reference>
<feature type="transmembrane region" description="Helical" evidence="1">
    <location>
        <begin position="50"/>
        <end position="72"/>
    </location>
</feature>
<evidence type="ECO:0000313" key="2">
    <source>
        <dbReference type="EMBL" id="NHB95876.1"/>
    </source>
</evidence>
<dbReference type="EMBL" id="PUJV01000004">
    <property type="protein sequence ID" value="NHB95876.1"/>
    <property type="molecule type" value="Genomic_DNA"/>
</dbReference>
<comment type="caution">
    <text evidence="2">The sequence shown here is derived from an EMBL/GenBank/DDBJ whole genome shotgun (WGS) entry which is preliminary data.</text>
</comment>
<keyword evidence="1" id="KW-0472">Membrane</keyword>